<feature type="domain" description="Alpha-L-rhamnosidase six-hairpin glycosidase" evidence="1">
    <location>
        <begin position="298"/>
        <end position="626"/>
    </location>
</feature>
<dbReference type="Gene3D" id="1.50.10.10">
    <property type="match status" value="1"/>
</dbReference>
<evidence type="ECO:0000313" key="4">
    <source>
        <dbReference type="Proteomes" id="UP000260812"/>
    </source>
</evidence>
<evidence type="ECO:0000259" key="1">
    <source>
        <dbReference type="Pfam" id="PF17389"/>
    </source>
</evidence>
<dbReference type="RefSeq" id="WP_117545765.1">
    <property type="nucleotide sequence ID" value="NZ_QVLV01000033.1"/>
</dbReference>
<dbReference type="AlphaFoldDB" id="A0A3E3HVU7"/>
<dbReference type="InterPro" id="IPR008928">
    <property type="entry name" value="6-hairpin_glycosidase_sf"/>
</dbReference>
<gene>
    <name evidence="3" type="ORF">DXC51_26725</name>
</gene>
<dbReference type="Pfam" id="PF17389">
    <property type="entry name" value="Bac_rhamnosid6H"/>
    <property type="match status" value="1"/>
</dbReference>
<dbReference type="PANTHER" id="PTHR34987:SF6">
    <property type="entry name" value="ALPHA-L-RHAMNOSIDASE SIX-HAIRPIN GLYCOSIDASE DOMAIN-CONTAINING PROTEIN"/>
    <property type="match status" value="1"/>
</dbReference>
<dbReference type="Gene3D" id="2.60.120.260">
    <property type="entry name" value="Galactose-binding domain-like"/>
    <property type="match status" value="2"/>
</dbReference>
<reference evidence="3" key="1">
    <citation type="submission" date="2018-08" db="EMBL/GenBank/DDBJ databases">
        <title>A genome reference for cultivated species of the human gut microbiota.</title>
        <authorList>
            <person name="Zou Y."/>
            <person name="Xue W."/>
            <person name="Luo G."/>
        </authorList>
    </citation>
    <scope>NUCLEOTIDE SEQUENCE [LARGE SCALE GENOMIC DNA]</scope>
    <source>
        <strain evidence="3">TF05-5AC</strain>
    </source>
</reference>
<sequence length="704" mass="81244">MANWIWYPGDFEIYHGMCQNFDREERGFFWPAYWHIADCRHHVVFHASCRLEKETAFRVTAKGIGHVLVKWEEKAPSWFPEGQPFYLEKKYTIGEWISCPAKEIGIDVVIGNRTGLPCIYVEGEVIRSGKNWTVTDFAAPEVPVGWNDMYVRAQQDPQIFEYTQELCRPVSTERVNGGVLYDFGRELTADTLIKINGEERPDQVTLCYGESRTEALDTQLCYLKQVLEIPGKKDSVPAGCASGPEREADCGASPFGRWESGQRYHTKLRAFRYIFVPEGENASLVTVEALYKYVDFPKRSSFSCSDGLINRIWEVADTTFRLASGIFFLDGVKRDRWIWSGDAYQSYFINQYLFFDKDICKRTILALRGNDPVTEHINTIVDYSMYWIISLENYYNMSGDLDFIRMVYPRMESLLRYCMEQTDGQGFIYGREGDWIYIDWAELDKEGILCAEQQLLARSYEAVASVRRLLGLDAEEFDVRKEALLKNIRQFFWDEEKGAFIDSYQSGRRNVTRHANIFAVLFGYADEAETESILHKVLLNEEVAAITTPYFKFYELEALAKLGRFEVVMDTLKSYWGGMLERGADTFWEEYKPEQPEEEQYGMYGDKYGKSLCHAWGASPIYLLGRYCMGVRPTGTAYETFAVEPQLELFDSFSCSFPVNEGTVWMDWKDGVLDVYTDKDGGVLKAAGKEYTLERGKHIVVKGR</sequence>
<accession>A0A3E3HVU7</accession>
<dbReference type="GeneID" id="97990350"/>
<dbReference type="InterPro" id="IPR012341">
    <property type="entry name" value="6hp_glycosidase-like_sf"/>
</dbReference>
<name>A0A3E3HVU7_9FIRM</name>
<dbReference type="Proteomes" id="UP000260812">
    <property type="component" value="Unassembled WGS sequence"/>
</dbReference>
<dbReference type="SUPFAM" id="SSF48208">
    <property type="entry name" value="Six-hairpin glycosidases"/>
    <property type="match status" value="1"/>
</dbReference>
<dbReference type="GO" id="GO:0005975">
    <property type="term" value="P:carbohydrate metabolic process"/>
    <property type="evidence" value="ECO:0007669"/>
    <property type="project" value="InterPro"/>
</dbReference>
<feature type="domain" description="Alpha-rhamnosidase-like N-terminal" evidence="2">
    <location>
        <begin position="152"/>
        <end position="231"/>
    </location>
</feature>
<organism evidence="3 4">
    <name type="scientific">Eisenbergiella massiliensis</name>
    <dbReference type="NCBI Taxonomy" id="1720294"/>
    <lineage>
        <taxon>Bacteria</taxon>
        <taxon>Bacillati</taxon>
        <taxon>Bacillota</taxon>
        <taxon>Clostridia</taxon>
        <taxon>Lachnospirales</taxon>
        <taxon>Lachnospiraceae</taxon>
        <taxon>Eisenbergiella</taxon>
    </lineage>
</organism>
<protein>
    <submittedName>
        <fullName evidence="3">Alpha-rhamnosidase</fullName>
    </submittedName>
</protein>
<keyword evidence="4" id="KW-1185">Reference proteome</keyword>
<dbReference type="EMBL" id="QVLV01000033">
    <property type="protein sequence ID" value="RGE55937.1"/>
    <property type="molecule type" value="Genomic_DNA"/>
</dbReference>
<proteinExistence type="predicted"/>
<dbReference type="InterPro" id="IPR048932">
    <property type="entry name" value="Rhamnosid-like_N_bacteroidetes"/>
</dbReference>
<dbReference type="InterPro" id="IPR035396">
    <property type="entry name" value="Bac_rhamnosid6H"/>
</dbReference>
<evidence type="ECO:0000313" key="3">
    <source>
        <dbReference type="EMBL" id="RGE55937.1"/>
    </source>
</evidence>
<evidence type="ECO:0000259" key="2">
    <source>
        <dbReference type="Pfam" id="PF21209"/>
    </source>
</evidence>
<dbReference type="Pfam" id="PF21209">
    <property type="entry name" value="Bac_rhamnosid-like_N"/>
    <property type="match status" value="1"/>
</dbReference>
<dbReference type="Gene3D" id="2.60.420.10">
    <property type="entry name" value="Maltose phosphorylase, domain 3"/>
    <property type="match status" value="1"/>
</dbReference>
<comment type="caution">
    <text evidence="3">The sequence shown here is derived from an EMBL/GenBank/DDBJ whole genome shotgun (WGS) entry which is preliminary data.</text>
</comment>
<dbReference type="PANTHER" id="PTHR34987">
    <property type="entry name" value="C, PUTATIVE (AFU_ORTHOLOGUE AFUA_3G02880)-RELATED"/>
    <property type="match status" value="1"/>
</dbReference>